<evidence type="ECO:0000256" key="6">
    <source>
        <dbReference type="ARBA" id="ARBA00023141"/>
    </source>
</evidence>
<dbReference type="Gene3D" id="3.20.20.70">
    <property type="entry name" value="Aldolase class I"/>
    <property type="match status" value="1"/>
</dbReference>
<evidence type="ECO:0000259" key="9">
    <source>
        <dbReference type="Pfam" id="PF00793"/>
    </source>
</evidence>
<evidence type="ECO:0000256" key="2">
    <source>
        <dbReference type="ARBA" id="ARBA00004688"/>
    </source>
</evidence>
<dbReference type="EMBL" id="MWWQ01000004">
    <property type="protein sequence ID" value="OZG53520.1"/>
    <property type="molecule type" value="Genomic_DNA"/>
</dbReference>
<dbReference type="PANTHER" id="PTHR21225:SF12">
    <property type="entry name" value="PHOSPHO-2-DEHYDRO-3-DEOXYHEPTONATE ALDOLASE, TYROSINE-INHIBITED"/>
    <property type="match status" value="1"/>
</dbReference>
<dbReference type="GO" id="GO:0003849">
    <property type="term" value="F:3-deoxy-7-phosphoheptulonate synthase activity"/>
    <property type="evidence" value="ECO:0007669"/>
    <property type="project" value="UniProtKB-EC"/>
</dbReference>
<dbReference type="Proteomes" id="UP000216454">
    <property type="component" value="Unassembled WGS sequence"/>
</dbReference>
<dbReference type="GO" id="GO:0005737">
    <property type="term" value="C:cytoplasm"/>
    <property type="evidence" value="ECO:0007669"/>
    <property type="project" value="TreeGrafter"/>
</dbReference>
<feature type="domain" description="DAHP synthetase I/KDSA" evidence="9">
    <location>
        <begin position="65"/>
        <end position="362"/>
    </location>
</feature>
<comment type="caution">
    <text evidence="10">The sequence shown here is derived from an EMBL/GenBank/DDBJ whole genome shotgun (WGS) entry which is preliminary data.</text>
</comment>
<evidence type="ECO:0000256" key="5">
    <source>
        <dbReference type="ARBA" id="ARBA00022679"/>
    </source>
</evidence>
<dbReference type="InterPro" id="IPR013785">
    <property type="entry name" value="Aldolase_TIM"/>
</dbReference>
<evidence type="ECO:0000313" key="11">
    <source>
        <dbReference type="Proteomes" id="UP000216454"/>
    </source>
</evidence>
<protein>
    <recommendedName>
        <fullName evidence="8">Phospho-2-dehydro-3-deoxyheptonate aldolase</fullName>
        <ecNumber evidence="8">2.5.1.54</ecNumber>
    </recommendedName>
</protein>
<evidence type="ECO:0000313" key="10">
    <source>
        <dbReference type="EMBL" id="OZG53520.1"/>
    </source>
</evidence>
<dbReference type="RefSeq" id="WP_094690618.1">
    <property type="nucleotide sequence ID" value="NZ_MWWQ01000004.1"/>
</dbReference>
<keyword evidence="6 8" id="KW-0057">Aromatic amino acid biosynthesis</keyword>
<evidence type="ECO:0000256" key="1">
    <source>
        <dbReference type="ARBA" id="ARBA00003726"/>
    </source>
</evidence>
<dbReference type="AlphaFoldDB" id="A0A261F324"/>
<evidence type="ECO:0000256" key="7">
    <source>
        <dbReference type="ARBA" id="ARBA00047508"/>
    </source>
</evidence>
<proteinExistence type="inferred from homology"/>
<keyword evidence="4 8" id="KW-0028">Amino-acid biosynthesis</keyword>
<gene>
    <name evidence="10" type="ORF">PSSU_0286</name>
</gene>
<dbReference type="UniPathway" id="UPA00053">
    <property type="reaction ID" value="UER00084"/>
</dbReference>
<evidence type="ECO:0000256" key="4">
    <source>
        <dbReference type="ARBA" id="ARBA00022605"/>
    </source>
</evidence>
<dbReference type="GO" id="GO:0009073">
    <property type="term" value="P:aromatic amino acid family biosynthetic process"/>
    <property type="evidence" value="ECO:0007669"/>
    <property type="project" value="UniProtKB-KW"/>
</dbReference>
<dbReference type="GO" id="GO:0009423">
    <property type="term" value="P:chorismate biosynthetic process"/>
    <property type="evidence" value="ECO:0007669"/>
    <property type="project" value="UniProtKB-UniPathway"/>
</dbReference>
<dbReference type="PIRSF" id="PIRSF001361">
    <property type="entry name" value="DAHP_synthase"/>
    <property type="match status" value="1"/>
</dbReference>
<organism evidence="10 11">
    <name type="scientific">Pseudoscardovia suis</name>
    <dbReference type="NCBI Taxonomy" id="987063"/>
    <lineage>
        <taxon>Bacteria</taxon>
        <taxon>Bacillati</taxon>
        <taxon>Actinomycetota</taxon>
        <taxon>Actinomycetes</taxon>
        <taxon>Bifidobacteriales</taxon>
        <taxon>Bifidobacteriaceae</taxon>
        <taxon>Pseudoscardovia</taxon>
    </lineage>
</organism>
<dbReference type="PANTHER" id="PTHR21225">
    <property type="entry name" value="PHOSPHO-2-DEHYDRO-3-DEOXYHEPTONATE ALDOLASE DAHP SYNTHETASE"/>
    <property type="match status" value="1"/>
</dbReference>
<dbReference type="NCBIfam" id="NF009395">
    <property type="entry name" value="PRK12755.1"/>
    <property type="match status" value="1"/>
</dbReference>
<dbReference type="InterPro" id="IPR006218">
    <property type="entry name" value="DAHP1/KDSA"/>
</dbReference>
<sequence length="391" mass="42537">MVQFKGPDSSEDTAQLGAKAVLPETVDVNIRQLDPIPAPRAFINELPLSRDIIKLVRDSRRQISDVLHGRDDRLLVIVGPCSIHDAKAAKDYANRLGELKSQLSDDLLIVMRVYFEKPRTTIGWKGLINDPDLDGTFNIRKGMWLARRILLDVAHQGLPAATEWLDPITPQYLCDLVSWGAIGARNTESQVHRELASGMSMPIGFKNSTDGNVKAAADSCFASANEHHFLSINLDGHVIAAETKGNPDCHIILRGSTHGPNYSKKDVAEALTALRASRVGEAASHGVIIDAAHGNSGKNEVREAEVVEDLAARIADGENGISGVMMESFIEGGHQDPGPLNTLVYGKSVTDRCIAWPRTEELLRKLASAVRMRRARAAQDSQSGGEAQTHE</sequence>
<comment type="function">
    <text evidence="1 8">Stereospecific condensation of phosphoenolpyruvate (PEP) and D-erythrose-4-phosphate (E4P) giving rise to 3-deoxy-D-arabino-heptulosonate-7-phosphate (DAHP).</text>
</comment>
<dbReference type="NCBIfam" id="TIGR00034">
    <property type="entry name" value="aroFGH"/>
    <property type="match status" value="1"/>
</dbReference>
<dbReference type="EC" id="2.5.1.54" evidence="8"/>
<reference evidence="10 11" key="1">
    <citation type="journal article" date="2017" name="BMC Genomics">
        <title>Comparative genomic and phylogenomic analyses of the Bifidobacteriaceae family.</title>
        <authorList>
            <person name="Lugli G.A."/>
            <person name="Milani C."/>
            <person name="Turroni F."/>
            <person name="Duranti S."/>
            <person name="Mancabelli L."/>
            <person name="Mangifesta M."/>
            <person name="Ferrario C."/>
            <person name="Modesto M."/>
            <person name="Mattarelli P."/>
            <person name="Jiri K."/>
            <person name="van Sinderen D."/>
            <person name="Ventura M."/>
        </authorList>
    </citation>
    <scope>NUCLEOTIDE SEQUENCE [LARGE SCALE GENOMIC DNA]</scope>
    <source>
        <strain evidence="10 11">DSM 24744</strain>
    </source>
</reference>
<evidence type="ECO:0000256" key="3">
    <source>
        <dbReference type="ARBA" id="ARBA00007985"/>
    </source>
</evidence>
<evidence type="ECO:0000256" key="8">
    <source>
        <dbReference type="PIRNR" id="PIRNR001361"/>
    </source>
</evidence>
<dbReference type="FunFam" id="3.20.20.70:FF:000005">
    <property type="entry name" value="Phospho-2-dehydro-3-deoxyheptonate aldolase"/>
    <property type="match status" value="1"/>
</dbReference>
<accession>A0A261F324</accession>
<dbReference type="Pfam" id="PF00793">
    <property type="entry name" value="DAHP_synth_1"/>
    <property type="match status" value="1"/>
</dbReference>
<dbReference type="SUPFAM" id="SSF51569">
    <property type="entry name" value="Aldolase"/>
    <property type="match status" value="1"/>
</dbReference>
<keyword evidence="5 8" id="KW-0808">Transferase</keyword>
<keyword evidence="11" id="KW-1185">Reference proteome</keyword>
<name>A0A261F324_9BIFI</name>
<comment type="similarity">
    <text evidence="3 8">Belongs to the class-I DAHP synthase family.</text>
</comment>
<dbReference type="InterPro" id="IPR006219">
    <property type="entry name" value="DAHP_synth_1"/>
</dbReference>
<dbReference type="OrthoDB" id="9807331at2"/>
<comment type="pathway">
    <text evidence="2 8">Metabolic intermediate biosynthesis; chorismate biosynthesis; chorismate from D-erythrose 4-phosphate and phosphoenolpyruvate: step 1/7.</text>
</comment>
<dbReference type="GO" id="GO:0008652">
    <property type="term" value="P:amino acid biosynthetic process"/>
    <property type="evidence" value="ECO:0007669"/>
    <property type="project" value="UniProtKB-KW"/>
</dbReference>
<comment type="catalytic activity">
    <reaction evidence="7 8">
        <text>D-erythrose 4-phosphate + phosphoenolpyruvate + H2O = 7-phospho-2-dehydro-3-deoxy-D-arabino-heptonate + phosphate</text>
        <dbReference type="Rhea" id="RHEA:14717"/>
        <dbReference type="ChEBI" id="CHEBI:15377"/>
        <dbReference type="ChEBI" id="CHEBI:16897"/>
        <dbReference type="ChEBI" id="CHEBI:43474"/>
        <dbReference type="ChEBI" id="CHEBI:58394"/>
        <dbReference type="ChEBI" id="CHEBI:58702"/>
        <dbReference type="EC" id="2.5.1.54"/>
    </reaction>
</comment>